<comment type="caution">
    <text evidence="3">The sequence shown here is derived from an EMBL/GenBank/DDBJ whole genome shotgun (WGS) entry which is preliminary data.</text>
</comment>
<feature type="compositionally biased region" description="Low complexity" evidence="1">
    <location>
        <begin position="380"/>
        <end position="413"/>
    </location>
</feature>
<feature type="compositionally biased region" description="Low complexity" evidence="1">
    <location>
        <begin position="494"/>
        <end position="504"/>
    </location>
</feature>
<feature type="chain" id="PRO_5003637284" evidence="2">
    <location>
        <begin position="26"/>
        <end position="739"/>
    </location>
</feature>
<keyword evidence="2" id="KW-0732">Signal</keyword>
<feature type="region of interest" description="Disordered" evidence="1">
    <location>
        <begin position="380"/>
        <end position="504"/>
    </location>
</feature>
<feature type="signal peptide" evidence="2">
    <location>
        <begin position="1"/>
        <end position="25"/>
    </location>
</feature>
<evidence type="ECO:0000313" key="3">
    <source>
        <dbReference type="EMBL" id="EIE21781.1"/>
    </source>
</evidence>
<dbReference type="OrthoDB" id="10598645at2759"/>
<organism evidence="3 4">
    <name type="scientific">Coccomyxa subellipsoidea (strain C-169)</name>
    <name type="common">Green microalga</name>
    <dbReference type="NCBI Taxonomy" id="574566"/>
    <lineage>
        <taxon>Eukaryota</taxon>
        <taxon>Viridiplantae</taxon>
        <taxon>Chlorophyta</taxon>
        <taxon>core chlorophytes</taxon>
        <taxon>Trebouxiophyceae</taxon>
        <taxon>Trebouxiophyceae incertae sedis</taxon>
        <taxon>Coccomyxaceae</taxon>
        <taxon>Coccomyxa</taxon>
        <taxon>Coccomyxa subellipsoidea</taxon>
    </lineage>
</organism>
<sequence>MGSFKTFSTILAASLALSFLCQAQAVVNTTAAAEVVRLAAADPAVLAAANGMIVAVRNSALTNGLSTFDVTTLVGDPKVQVAVVPFIEAAAAAAGPAWLEVVPQAVPIAKNASAAAEVLKLALADPEVLAAAKTLVTAIQIAAVSNPLNGYSVAALAANPSVRAALVPLVAAAAAASGVEWAAVDTTEVLATAAAAATAPVVAPAAAALPAASVASFQAALPQLSSLFGRKLSQVILNPGDLLGLPTDATKGTPSTADAARLNSALGLTGQPTAQDTAFQQEQQSARVNNRMSDAATTSAAMQSFDVSSLNPTGNNVRATQQFRQAGAGNGAAATAGAGAGAAAPAAGLAAYAFAPAPYDPNAAPQKVAVMAADGSYQVQQPAQQQAQDATAYESSSNLAAADAASPDTAQPAGQVNVKPANQVAPSHISQGTVLQRPTTDDTASATTDNTAAATTDSAGSSTAAQDILTSLGGGLADSPGVSPAPQGQAFDWLNPSPNAPALPADSVVAQRSASGAAARPPASQDSANVRNFVSQAGFTSADKGASSTAASGAAAAQPQGRRMLAERSPPRPPALATRVAQAFGQAATQLLTNPSNPPASAPSNEILLVGPALTPIEQPQPLQAAQAPSAAAAAAAVPVPAPATSMITEVSAAASMAAANAARGPTEPPKPPLHELVEAATELPARLGLLPALPGMPMPGAAQPQAAASQLQSMGTLPATQRGAVVPTQLNGVGRRRS</sequence>
<dbReference type="Proteomes" id="UP000007264">
    <property type="component" value="Unassembled WGS sequence"/>
</dbReference>
<feature type="region of interest" description="Disordered" evidence="1">
    <location>
        <begin position="542"/>
        <end position="576"/>
    </location>
</feature>
<dbReference type="RefSeq" id="XP_005646325.1">
    <property type="nucleotide sequence ID" value="XM_005646268.1"/>
</dbReference>
<protein>
    <submittedName>
        <fullName evidence="3">Uncharacterized protein</fullName>
    </submittedName>
</protein>
<feature type="region of interest" description="Disordered" evidence="1">
    <location>
        <begin position="697"/>
        <end position="739"/>
    </location>
</feature>
<feature type="compositionally biased region" description="Low complexity" evidence="1">
    <location>
        <begin position="697"/>
        <end position="715"/>
    </location>
</feature>
<proteinExistence type="predicted"/>
<gene>
    <name evidence="3" type="ORF">COCSUDRAFT_47937</name>
</gene>
<accession>I0YTR2</accession>
<feature type="compositionally biased region" description="Polar residues" evidence="1">
    <location>
        <begin position="424"/>
        <end position="438"/>
    </location>
</feature>
<dbReference type="GeneID" id="17039766"/>
<keyword evidence="4" id="KW-1185">Reference proteome</keyword>
<feature type="compositionally biased region" description="Low complexity" evidence="1">
    <location>
        <begin position="542"/>
        <end position="557"/>
    </location>
</feature>
<name>I0YTR2_COCSC</name>
<reference evidence="3 4" key="1">
    <citation type="journal article" date="2012" name="Genome Biol.">
        <title>The genome of the polar eukaryotic microalga coccomyxa subellipsoidea reveals traits of cold adaptation.</title>
        <authorList>
            <person name="Blanc G."/>
            <person name="Agarkova I."/>
            <person name="Grimwood J."/>
            <person name="Kuo A."/>
            <person name="Brueggeman A."/>
            <person name="Dunigan D."/>
            <person name="Gurnon J."/>
            <person name="Ladunga I."/>
            <person name="Lindquist E."/>
            <person name="Lucas S."/>
            <person name="Pangilinan J."/>
            <person name="Proschold T."/>
            <person name="Salamov A."/>
            <person name="Schmutz J."/>
            <person name="Weeks D."/>
            <person name="Yamada T."/>
            <person name="Claverie J.M."/>
            <person name="Grigoriev I."/>
            <person name="Van Etten J."/>
            <person name="Lomsadze A."/>
            <person name="Borodovsky M."/>
        </authorList>
    </citation>
    <scope>NUCLEOTIDE SEQUENCE [LARGE SCALE GENOMIC DNA]</scope>
    <source>
        <strain evidence="3 4">C-169</strain>
    </source>
</reference>
<evidence type="ECO:0000313" key="4">
    <source>
        <dbReference type="Proteomes" id="UP000007264"/>
    </source>
</evidence>
<dbReference type="AlphaFoldDB" id="I0YTR2"/>
<evidence type="ECO:0000256" key="1">
    <source>
        <dbReference type="SAM" id="MobiDB-lite"/>
    </source>
</evidence>
<evidence type="ECO:0000256" key="2">
    <source>
        <dbReference type="SAM" id="SignalP"/>
    </source>
</evidence>
<dbReference type="EMBL" id="AGSI01000011">
    <property type="protein sequence ID" value="EIE21781.1"/>
    <property type="molecule type" value="Genomic_DNA"/>
</dbReference>
<dbReference type="KEGG" id="csl:COCSUDRAFT_47937"/>
<feature type="compositionally biased region" description="Low complexity" evidence="1">
    <location>
        <begin position="441"/>
        <end position="465"/>
    </location>
</feature>